<dbReference type="GO" id="GO:0048476">
    <property type="term" value="C:Holliday junction resolvase complex"/>
    <property type="evidence" value="ECO:0007669"/>
    <property type="project" value="UniProtKB-UniRule"/>
</dbReference>
<comment type="subunit">
    <text evidence="6">Homotetramer. Forms an RuvA(8)-RuvB(12)-Holliday junction (HJ) complex. HJ DNA is sandwiched between 2 RuvA tetramers; dsDNA enters through RuvA and exits via RuvB. An RuvB hexamer assembles on each DNA strand where it exits the tetramer. Each RuvB hexamer is contacted by two RuvA subunits (via domain III) on 2 adjacent RuvB subunits; this complex drives branch migration. In the full resolvosome a probable DNA-RuvA(4)-RuvB(12)-RuvC(2) complex forms which resolves the HJ.</text>
</comment>
<evidence type="ECO:0000256" key="2">
    <source>
        <dbReference type="ARBA" id="ARBA00022763"/>
    </source>
</evidence>
<comment type="domain">
    <text evidence="6">Has three domains with a flexible linker between the domains II and III and assumes an 'L' shape. Domain III is highly mobile and contacts RuvB.</text>
</comment>
<keyword evidence="9" id="KW-0547">Nucleotide-binding</keyword>
<dbReference type="RefSeq" id="WP_013299583.1">
    <property type="nucleotide sequence ID" value="NC_014414.1"/>
</dbReference>
<dbReference type="AlphaFoldDB" id="E0TCM0"/>
<dbReference type="STRING" id="314260.PB2503_02662"/>
<dbReference type="InterPro" id="IPR013849">
    <property type="entry name" value="DNA_helicase_Holl-junc_RuvA_I"/>
</dbReference>
<evidence type="ECO:0000259" key="7">
    <source>
        <dbReference type="Pfam" id="PF01330"/>
    </source>
</evidence>
<keyword evidence="9" id="KW-0347">Helicase</keyword>
<dbReference type="Pfam" id="PF14520">
    <property type="entry name" value="HHH_5"/>
    <property type="match status" value="1"/>
</dbReference>
<evidence type="ECO:0000313" key="9">
    <source>
        <dbReference type="EMBL" id="ADM08609.1"/>
    </source>
</evidence>
<dbReference type="Gene3D" id="2.40.50.140">
    <property type="entry name" value="Nucleic acid-binding proteins"/>
    <property type="match status" value="1"/>
</dbReference>
<reference evidence="10" key="1">
    <citation type="submission" date="2010-08" db="EMBL/GenBank/DDBJ databases">
        <title>Genome sequence of Parvularcula bermudensis HTCC2503.</title>
        <authorList>
            <person name="Kang D.-M."/>
            <person name="Oh H.-M."/>
            <person name="Cho J.-C."/>
        </authorList>
    </citation>
    <scope>NUCLEOTIDE SEQUENCE [LARGE SCALE GENOMIC DNA]</scope>
    <source>
        <strain evidence="10">ATCC BAA-594 / HTCC2503 / KCTC 12087</strain>
    </source>
</reference>
<dbReference type="InterPro" id="IPR012340">
    <property type="entry name" value="NA-bd_OB-fold"/>
</dbReference>
<dbReference type="GO" id="GO:0006310">
    <property type="term" value="P:DNA recombination"/>
    <property type="evidence" value="ECO:0007669"/>
    <property type="project" value="UniProtKB-UniRule"/>
</dbReference>
<dbReference type="SUPFAM" id="SSF50249">
    <property type="entry name" value="Nucleic acid-binding proteins"/>
    <property type="match status" value="1"/>
</dbReference>
<dbReference type="SUPFAM" id="SSF46929">
    <property type="entry name" value="DNA helicase RuvA subunit, C-terminal domain"/>
    <property type="match status" value="1"/>
</dbReference>
<evidence type="ECO:0000259" key="8">
    <source>
        <dbReference type="Pfam" id="PF07499"/>
    </source>
</evidence>
<feature type="region of interest" description="Domain III" evidence="6">
    <location>
        <begin position="147"/>
        <end position="202"/>
    </location>
</feature>
<dbReference type="InterPro" id="IPR036267">
    <property type="entry name" value="RuvA_C_sf"/>
</dbReference>
<comment type="subcellular location">
    <subcellularLocation>
        <location evidence="6">Cytoplasm</location>
    </subcellularLocation>
</comment>
<dbReference type="CDD" id="cd14332">
    <property type="entry name" value="UBA_RuvA_C"/>
    <property type="match status" value="1"/>
</dbReference>
<dbReference type="GO" id="GO:0009379">
    <property type="term" value="C:Holliday junction helicase complex"/>
    <property type="evidence" value="ECO:0007669"/>
    <property type="project" value="InterPro"/>
</dbReference>
<dbReference type="OrthoDB" id="5293449at2"/>
<evidence type="ECO:0000256" key="4">
    <source>
        <dbReference type="ARBA" id="ARBA00023172"/>
    </source>
</evidence>
<dbReference type="Gene3D" id="1.10.150.20">
    <property type="entry name" value="5' to 3' exonuclease, C-terminal subdomain"/>
    <property type="match status" value="1"/>
</dbReference>
<keyword evidence="5 6" id="KW-0234">DNA repair</keyword>
<dbReference type="SUPFAM" id="SSF47781">
    <property type="entry name" value="RuvA domain 2-like"/>
    <property type="match status" value="1"/>
</dbReference>
<dbReference type="GO" id="GO:0000400">
    <property type="term" value="F:four-way junction DNA binding"/>
    <property type="evidence" value="ECO:0007669"/>
    <property type="project" value="UniProtKB-UniRule"/>
</dbReference>
<comment type="function">
    <text evidence="6">The RuvA-RuvB-RuvC complex processes Holliday junction (HJ) DNA during genetic recombination and DNA repair, while the RuvA-RuvB complex plays an important role in the rescue of blocked DNA replication forks via replication fork reversal (RFR). RuvA specifically binds to HJ cruciform DNA, conferring on it an open structure. The RuvB hexamer acts as an ATP-dependent pump, pulling dsDNA into and through the RuvAB complex. HJ branch migration allows RuvC to scan DNA until it finds its consensus sequence, where it cleaves and resolves the cruciform DNA.</text>
</comment>
<protein>
    <recommendedName>
        <fullName evidence="6">Holliday junction branch migration complex subunit RuvA</fullName>
    </recommendedName>
</protein>
<gene>
    <name evidence="6" type="primary">ruvA</name>
    <name evidence="9" type="ordered locus">PB2503_02662</name>
</gene>
<evidence type="ECO:0000256" key="1">
    <source>
        <dbReference type="ARBA" id="ARBA00022490"/>
    </source>
</evidence>
<comment type="similarity">
    <text evidence="6">Belongs to the RuvA family.</text>
</comment>
<dbReference type="KEGG" id="pbr:PB2503_02662"/>
<dbReference type="InterPro" id="IPR000085">
    <property type="entry name" value="RuvA"/>
</dbReference>
<dbReference type="InterPro" id="IPR011114">
    <property type="entry name" value="RuvA_C"/>
</dbReference>
<feature type="domain" description="Holliday junction DNA helicase RuvA C-terminal" evidence="8">
    <location>
        <begin position="155"/>
        <end position="199"/>
    </location>
</feature>
<keyword evidence="4 6" id="KW-0233">DNA recombination</keyword>
<dbReference type="GO" id="GO:0009378">
    <property type="term" value="F:four-way junction helicase activity"/>
    <property type="evidence" value="ECO:0007669"/>
    <property type="project" value="InterPro"/>
</dbReference>
<evidence type="ECO:0000256" key="5">
    <source>
        <dbReference type="ARBA" id="ARBA00023204"/>
    </source>
</evidence>
<proteinExistence type="inferred from homology"/>
<accession>E0TCM0</accession>
<keyword evidence="9" id="KW-0378">Hydrolase</keyword>
<evidence type="ECO:0000256" key="6">
    <source>
        <dbReference type="HAMAP-Rule" id="MF_00031"/>
    </source>
</evidence>
<dbReference type="Pfam" id="PF07499">
    <property type="entry name" value="RuvA_C"/>
    <property type="match status" value="1"/>
</dbReference>
<evidence type="ECO:0000256" key="3">
    <source>
        <dbReference type="ARBA" id="ARBA00023125"/>
    </source>
</evidence>
<feature type="region of interest" description="Domain II" evidence="6">
    <location>
        <begin position="64"/>
        <end position="141"/>
    </location>
</feature>
<dbReference type="GO" id="GO:0005737">
    <property type="term" value="C:cytoplasm"/>
    <property type="evidence" value="ECO:0007669"/>
    <property type="project" value="UniProtKB-SubCell"/>
</dbReference>
<dbReference type="Proteomes" id="UP000001302">
    <property type="component" value="Chromosome"/>
</dbReference>
<keyword evidence="9" id="KW-0067">ATP-binding</keyword>
<dbReference type="Pfam" id="PF01330">
    <property type="entry name" value="RuvA_N"/>
    <property type="match status" value="1"/>
</dbReference>
<name>E0TCM0_PARBH</name>
<dbReference type="InterPro" id="IPR010994">
    <property type="entry name" value="RuvA_2-like"/>
</dbReference>
<organism evidence="9 10">
    <name type="scientific">Parvularcula bermudensis (strain ATCC BAA-594 / HTCC2503 / KCTC 12087)</name>
    <dbReference type="NCBI Taxonomy" id="314260"/>
    <lineage>
        <taxon>Bacteria</taxon>
        <taxon>Pseudomonadati</taxon>
        <taxon>Pseudomonadota</taxon>
        <taxon>Alphaproteobacteria</taxon>
        <taxon>Parvularculales</taxon>
        <taxon>Parvularculaceae</taxon>
        <taxon>Parvularcula</taxon>
    </lineage>
</organism>
<dbReference type="HAMAP" id="MF_00031">
    <property type="entry name" value="DNA_HJ_migration_RuvA"/>
    <property type="match status" value="1"/>
</dbReference>
<keyword evidence="10" id="KW-1185">Reference proteome</keyword>
<sequence length="202" mass="20703">MIAALHGTVSVLSGENAIIDVNGVGYEVAATPRLLSSLAQGQEVRLITETLVAETYIRLVAFQTIEERLTFRLLQTVQGVGAKAALAILSALTPADLFDAVEAGDKAMVARAQGVGPKLALRIVTELKGKCGGIVGAFPAVASPRATSAAAVDSPAEDAVAALVALGFDHGAARRTISTLPDLETSRTEDLITAGLKTLAAS</sequence>
<dbReference type="eggNOG" id="COG0632">
    <property type="taxonomic scope" value="Bacteria"/>
</dbReference>
<feature type="domain" description="DNA helicase Holliday junction RuvA type" evidence="7">
    <location>
        <begin position="1"/>
        <end position="59"/>
    </location>
</feature>
<keyword evidence="2 6" id="KW-0227">DNA damage</keyword>
<evidence type="ECO:0000313" key="10">
    <source>
        <dbReference type="Proteomes" id="UP000001302"/>
    </source>
</evidence>
<dbReference type="NCBIfam" id="TIGR00084">
    <property type="entry name" value="ruvA"/>
    <property type="match status" value="1"/>
</dbReference>
<dbReference type="GO" id="GO:0006281">
    <property type="term" value="P:DNA repair"/>
    <property type="evidence" value="ECO:0007669"/>
    <property type="project" value="UniProtKB-UniRule"/>
</dbReference>
<dbReference type="Gene3D" id="1.10.8.10">
    <property type="entry name" value="DNA helicase RuvA subunit, C-terminal domain"/>
    <property type="match status" value="1"/>
</dbReference>
<dbReference type="EMBL" id="CP002156">
    <property type="protein sequence ID" value="ADM08609.1"/>
    <property type="molecule type" value="Genomic_DNA"/>
</dbReference>
<comment type="caution">
    <text evidence="6">Lacks conserved residue(s) required for the propagation of feature annotation.</text>
</comment>
<keyword evidence="1 6" id="KW-0963">Cytoplasm</keyword>
<dbReference type="GO" id="GO:0005524">
    <property type="term" value="F:ATP binding"/>
    <property type="evidence" value="ECO:0007669"/>
    <property type="project" value="InterPro"/>
</dbReference>
<keyword evidence="3 6" id="KW-0238">DNA-binding</keyword>
<reference evidence="9 10" key="2">
    <citation type="journal article" date="2011" name="J. Bacteriol.">
        <title>Complete genome sequence of strain HTCC2503T of Parvularcula bermudensis, the type species of the order "Parvularculales" in the class Alphaproteobacteria.</title>
        <authorList>
            <person name="Oh H.M."/>
            <person name="Kang I."/>
            <person name="Vergin K.L."/>
            <person name="Kang D."/>
            <person name="Rhee K.H."/>
            <person name="Giovannoni S.J."/>
            <person name="Cho J.C."/>
        </authorList>
    </citation>
    <scope>NUCLEOTIDE SEQUENCE [LARGE SCALE GENOMIC DNA]</scope>
    <source>
        <strain evidence="10">ATCC BAA-594 / HTCC2503 / KCTC 12087</strain>
    </source>
</reference>
<dbReference type="HOGENOM" id="CLU_087936_3_0_5"/>